<dbReference type="eggNOG" id="ENOG5033VUR">
    <property type="taxonomic scope" value="Bacteria"/>
</dbReference>
<evidence type="ECO:0000313" key="2">
    <source>
        <dbReference type="EMBL" id="EEI87213.1"/>
    </source>
</evidence>
<gene>
    <name evidence="2" type="ORF">HMPREF0072_0241</name>
</gene>
<evidence type="ECO:0000313" key="3">
    <source>
        <dbReference type="Proteomes" id="UP000005984"/>
    </source>
</evidence>
<dbReference type="AlphaFoldDB" id="C2BD21"/>
<dbReference type="STRING" id="525254.HMPREF0072_0241"/>
<feature type="transmembrane region" description="Helical" evidence="1">
    <location>
        <begin position="14"/>
        <end position="35"/>
    </location>
</feature>
<dbReference type="EMBL" id="ABYO01000015">
    <property type="protein sequence ID" value="EEI87213.1"/>
    <property type="molecule type" value="Genomic_DNA"/>
</dbReference>
<sequence length="288" mass="33611">MINNMLKMIRKKQFLYFVLYIGSFPLLYLCFILCAKIEFIPLFNNIFLGISIFVFFAYNIFFISKFTDLNINFYLKLLSTLLMVGLGLLAGYVVLIMSIFAFKDSIPFTYDGEKYYLLNEGWVDFDYVVYRKDFITMDKMTFEDSEKTFTNLSKVTNKEARDQLKFYFHKDKQIVKTNNNQEDIEQKENLSSSEFLNNFGLEDVKKIPNSSYGLIEVDRAGARSRWFFVEINDDKIKFISEIPDTSPDISGSVKEDGSILLVCKDINGNEKQYKSSDFGKTFEPVNKK</sequence>
<dbReference type="HOGENOM" id="CLU_965224_0_0_9"/>
<keyword evidence="1" id="KW-1133">Transmembrane helix</keyword>
<accession>C2BD21</accession>
<dbReference type="RefSeq" id="WP_004827346.1">
    <property type="nucleotide sequence ID" value="NZ_GG666045.1"/>
</dbReference>
<keyword evidence="1" id="KW-0472">Membrane</keyword>
<proteinExistence type="predicted"/>
<name>C2BD21_9FIRM</name>
<evidence type="ECO:0000256" key="1">
    <source>
        <dbReference type="SAM" id="Phobius"/>
    </source>
</evidence>
<feature type="transmembrane region" description="Helical" evidence="1">
    <location>
        <begin position="81"/>
        <end position="102"/>
    </location>
</feature>
<keyword evidence="1" id="KW-0812">Transmembrane</keyword>
<dbReference type="Proteomes" id="UP000005984">
    <property type="component" value="Unassembled WGS sequence"/>
</dbReference>
<keyword evidence="3" id="KW-1185">Reference proteome</keyword>
<protein>
    <submittedName>
        <fullName evidence="2">Uncharacterized protein</fullName>
    </submittedName>
</protein>
<feature type="transmembrane region" description="Helical" evidence="1">
    <location>
        <begin position="42"/>
        <end position="61"/>
    </location>
</feature>
<reference evidence="2 3" key="1">
    <citation type="submission" date="2008-10" db="EMBL/GenBank/DDBJ databases">
        <authorList>
            <person name="Qin X."/>
            <person name="Bachman B."/>
            <person name="Battles P."/>
            <person name="Bell A."/>
            <person name="Bess C."/>
            <person name="Bickham C."/>
            <person name="Chaboub L."/>
            <person name="Chen D."/>
            <person name="Coyle M."/>
            <person name="Deiros D.R."/>
            <person name="Dinh H."/>
            <person name="Forbes L."/>
            <person name="Fowler G."/>
            <person name="Francisco L."/>
            <person name="Fu Q."/>
            <person name="Gubbala S."/>
            <person name="Hale W."/>
            <person name="Han Y."/>
            <person name="Hemphill L."/>
            <person name="Highlander S.K."/>
            <person name="Hirani K."/>
            <person name="Hogues M."/>
            <person name="Jackson L."/>
            <person name="Jakkamsetti A."/>
            <person name="Javaid M."/>
            <person name="Jiang H."/>
            <person name="Korchina V."/>
            <person name="Kovar C."/>
            <person name="Lara F."/>
            <person name="Lee S."/>
            <person name="Mata R."/>
            <person name="Mathew T."/>
            <person name="Moen C."/>
            <person name="Morales K."/>
            <person name="Munidasa M."/>
            <person name="Nazareth L."/>
            <person name="Ngo R."/>
            <person name="Nguyen L."/>
            <person name="Okwuonu G."/>
            <person name="Ongeri F."/>
            <person name="Patil S."/>
            <person name="Petrosino J."/>
            <person name="Pham C."/>
            <person name="Pham P."/>
            <person name="Pu L.-L."/>
            <person name="Puazo M."/>
            <person name="Raj R."/>
            <person name="Reid J."/>
            <person name="Rouhana J."/>
            <person name="Saada N."/>
            <person name="Shang Y."/>
            <person name="Simmons D."/>
            <person name="Thornton R."/>
            <person name="Warren J."/>
            <person name="Weissenberger G."/>
            <person name="Zhang J."/>
            <person name="Zhang L."/>
            <person name="Zhou C."/>
            <person name="Zhu D."/>
            <person name="Muzny D."/>
            <person name="Worley K."/>
            <person name="Gibbs R."/>
        </authorList>
    </citation>
    <scope>NUCLEOTIDE SEQUENCE [LARGE SCALE GENOMIC DNA]</scope>
    <source>
        <strain evidence="2 3">ATCC 51172</strain>
    </source>
</reference>
<organism evidence="2 3">
    <name type="scientific">Anaerococcus lactolyticus ATCC 51172</name>
    <dbReference type="NCBI Taxonomy" id="525254"/>
    <lineage>
        <taxon>Bacteria</taxon>
        <taxon>Bacillati</taxon>
        <taxon>Bacillota</taxon>
        <taxon>Tissierellia</taxon>
        <taxon>Tissierellales</taxon>
        <taxon>Peptoniphilaceae</taxon>
        <taxon>Anaerococcus</taxon>
    </lineage>
</organism>
<comment type="caution">
    <text evidence="2">The sequence shown here is derived from an EMBL/GenBank/DDBJ whole genome shotgun (WGS) entry which is preliminary data.</text>
</comment>